<keyword evidence="2" id="KW-1185">Reference proteome</keyword>
<comment type="caution">
    <text evidence="1">The sequence shown here is derived from an EMBL/GenBank/DDBJ whole genome shotgun (WGS) entry which is preliminary data.</text>
</comment>
<organism evidence="1 2">
    <name type="scientific">Macroventuria anomochaeta</name>
    <dbReference type="NCBI Taxonomy" id="301207"/>
    <lineage>
        <taxon>Eukaryota</taxon>
        <taxon>Fungi</taxon>
        <taxon>Dikarya</taxon>
        <taxon>Ascomycota</taxon>
        <taxon>Pezizomycotina</taxon>
        <taxon>Dothideomycetes</taxon>
        <taxon>Pleosporomycetidae</taxon>
        <taxon>Pleosporales</taxon>
        <taxon>Pleosporineae</taxon>
        <taxon>Didymellaceae</taxon>
        <taxon>Macroventuria</taxon>
    </lineage>
</organism>
<accession>A0ACB6SCV5</accession>
<evidence type="ECO:0000313" key="2">
    <source>
        <dbReference type="Proteomes" id="UP000799754"/>
    </source>
</evidence>
<protein>
    <submittedName>
        <fullName evidence="1">Uncharacterized protein</fullName>
    </submittedName>
</protein>
<reference evidence="1" key="1">
    <citation type="journal article" date="2020" name="Stud. Mycol.">
        <title>101 Dothideomycetes genomes: a test case for predicting lifestyles and emergence of pathogens.</title>
        <authorList>
            <person name="Haridas S."/>
            <person name="Albert R."/>
            <person name="Binder M."/>
            <person name="Bloem J."/>
            <person name="Labutti K."/>
            <person name="Salamov A."/>
            <person name="Andreopoulos B."/>
            <person name="Baker S."/>
            <person name="Barry K."/>
            <person name="Bills G."/>
            <person name="Bluhm B."/>
            <person name="Cannon C."/>
            <person name="Castanera R."/>
            <person name="Culley D."/>
            <person name="Daum C."/>
            <person name="Ezra D."/>
            <person name="Gonzalez J."/>
            <person name="Henrissat B."/>
            <person name="Kuo A."/>
            <person name="Liang C."/>
            <person name="Lipzen A."/>
            <person name="Lutzoni F."/>
            <person name="Magnuson J."/>
            <person name="Mondo S."/>
            <person name="Nolan M."/>
            <person name="Ohm R."/>
            <person name="Pangilinan J."/>
            <person name="Park H.-J."/>
            <person name="Ramirez L."/>
            <person name="Alfaro M."/>
            <person name="Sun H."/>
            <person name="Tritt A."/>
            <person name="Yoshinaga Y."/>
            <person name="Zwiers L.-H."/>
            <person name="Turgeon B."/>
            <person name="Goodwin S."/>
            <person name="Spatafora J."/>
            <person name="Crous P."/>
            <person name="Grigoriev I."/>
        </authorList>
    </citation>
    <scope>NUCLEOTIDE SEQUENCE</scope>
    <source>
        <strain evidence="1">CBS 525.71</strain>
    </source>
</reference>
<dbReference type="Proteomes" id="UP000799754">
    <property type="component" value="Unassembled WGS sequence"/>
</dbReference>
<proteinExistence type="predicted"/>
<sequence>MTAEHMAARQTFKDNFLRLPREMRDLIYVELYSDSSLIPLEDVQVGLAGPALLATENQKLDPILAPEILEAFFTHSTFSVTFPPCSIILPDPCDVIHSRPADWNLHPHYGKYIRKLVVHAEEANLDETISLEALESECSKEWRPIRVHWERLLKLPRLEQLNIRLQKRANEHFCWGDFSPILIRLRERLPKLQIALSISFDTMLEEFWSDAIWENNTEPGNVVEEPYDPMGFVDVTELIEPPTEEDTAYVQENLSGNLETWGQDILRGLLDETAPQKRALALHYAVKEPALLRVRMKEHYEVYKRMRTAEADDST</sequence>
<gene>
    <name evidence="1" type="ORF">BU25DRAFT_224969</name>
</gene>
<name>A0ACB6SCV5_9PLEO</name>
<dbReference type="EMBL" id="MU006705">
    <property type="protein sequence ID" value="KAF2631139.1"/>
    <property type="molecule type" value="Genomic_DNA"/>
</dbReference>
<evidence type="ECO:0000313" key="1">
    <source>
        <dbReference type="EMBL" id="KAF2631139.1"/>
    </source>
</evidence>